<name>A0AAD5KDF6_9CRUS</name>
<feature type="region of interest" description="Disordered" evidence="1">
    <location>
        <begin position="1"/>
        <end position="27"/>
    </location>
</feature>
<evidence type="ECO:0008006" key="6">
    <source>
        <dbReference type="Google" id="ProtNLM"/>
    </source>
</evidence>
<evidence type="ECO:0000256" key="1">
    <source>
        <dbReference type="SAM" id="MobiDB-lite"/>
    </source>
</evidence>
<dbReference type="EMBL" id="WJBH02000308">
    <property type="protein sequence ID" value="KAI9549357.1"/>
    <property type="molecule type" value="Genomic_DNA"/>
</dbReference>
<feature type="compositionally biased region" description="Polar residues" evidence="1">
    <location>
        <begin position="481"/>
        <end position="490"/>
    </location>
</feature>
<evidence type="ECO:0000259" key="2">
    <source>
        <dbReference type="Pfam" id="PF17803"/>
    </source>
</evidence>
<dbReference type="InterPro" id="IPR041690">
    <property type="entry name" value="Cadherin_5"/>
</dbReference>
<reference evidence="4" key="1">
    <citation type="submission" date="2022-05" db="EMBL/GenBank/DDBJ databases">
        <title>A multi-omics perspective on studying reproductive biology in Daphnia sinensis.</title>
        <authorList>
            <person name="Jia J."/>
        </authorList>
    </citation>
    <scope>NUCLEOTIDE SEQUENCE</scope>
    <source>
        <strain evidence="4">WSL</strain>
    </source>
</reference>
<dbReference type="InterPro" id="IPR040853">
    <property type="entry name" value="RapA2_cadherin-like"/>
</dbReference>
<sequence>MTADPNGKSSVSGNVLTNDDSTNPDAKLTASLVEGPTAEQGTLVFNPDGTYTFTPEAGFAEPAPPVDPGIVVDFNVTDINVPVTGDLSTNDVVPVGTTYGTPEASTENPAGATIEVNPDGTYEFTATEPGVYNFLVPVCAPGQSVDCPMSPLQITVLDPIAEVNPPVVNDDVVSTKEDTAVTINVLSNDESGNAGTTLDPASLTITEQPANGTVTVNSDGTVTFTPKDGFTGADVFTYSICEANNPSNCETAEVYVTVVPEPAKDETSASDDFALMTADPNGKSSVSGNVLTNDDSTNPDAKLTASLVEGPTAEQGTLVFNADGTYTFTPEAGFAGPVEVVYTVCDDATPASCATATLHILVEPAPPVDPVIPVDFNVTDINVPVTGDLSTNDVVPVGTTYGKPEASTENPAGATIEVNPDGTYEFTATEPGVYNFLVPVCAPGQRCRLSDESIADHGIGSDSGSKSTSGNAGTTLDPASLTITEQPANGTVTVNSDGTVTFTPKDGFTGTDVFTYSICEANNPSNCETAEVYVTVVPEPAKDETSAIDDFALMTADPNEAGFAGPVEVVYTVCDDATPASCATATLHILVEPAPPVIPVDLNVTDINVPVTGDLSTNDVVPVGTTYGTPEASTENPAGATIEVNPDGTYEFTATEPGVYNFLVPVCAPGQSVDCPMSPLQITVLDPNSDTNKPVVNQTSQQRKRICQGNAGTNLNPASLTITEQPENGTVTVNPDGTVTFTPDLGFTGTDVFTYKVCDTSNPAICETAEVTVTVLPEDAKDVTTAPDDYAVLTANADGTAVVTGNVLTNDKSTDPDAELTLHL</sequence>
<feature type="region of interest" description="Disordered" evidence="1">
    <location>
        <begin position="458"/>
        <end position="490"/>
    </location>
</feature>
<feature type="compositionally biased region" description="Polar residues" evidence="1">
    <location>
        <begin position="462"/>
        <end position="474"/>
    </location>
</feature>
<dbReference type="Gene3D" id="2.60.40.3440">
    <property type="match status" value="4"/>
</dbReference>
<proteinExistence type="predicted"/>
<protein>
    <recommendedName>
        <fullName evidence="6">Tandem-95 repeat protein</fullName>
    </recommendedName>
</protein>
<feature type="domain" description="RapA2 cadherin-like" evidence="2">
    <location>
        <begin position="5"/>
        <end position="53"/>
    </location>
</feature>
<dbReference type="Pfam" id="PF17963">
    <property type="entry name" value="Big_9"/>
    <property type="match status" value="3"/>
</dbReference>
<organism evidence="4 5">
    <name type="scientific">Daphnia sinensis</name>
    <dbReference type="NCBI Taxonomy" id="1820382"/>
    <lineage>
        <taxon>Eukaryota</taxon>
        <taxon>Metazoa</taxon>
        <taxon>Ecdysozoa</taxon>
        <taxon>Arthropoda</taxon>
        <taxon>Crustacea</taxon>
        <taxon>Branchiopoda</taxon>
        <taxon>Diplostraca</taxon>
        <taxon>Cladocera</taxon>
        <taxon>Anomopoda</taxon>
        <taxon>Daphniidae</taxon>
        <taxon>Daphnia</taxon>
        <taxon>Daphnia similis group</taxon>
    </lineage>
</organism>
<accession>A0AAD5KDF6</accession>
<gene>
    <name evidence="4" type="ORF">GHT06_003723</name>
</gene>
<comment type="caution">
    <text evidence="4">The sequence shown here is derived from an EMBL/GenBank/DDBJ whole genome shotgun (WGS) entry which is preliminary data.</text>
</comment>
<evidence type="ECO:0000313" key="4">
    <source>
        <dbReference type="EMBL" id="KAI9549357.1"/>
    </source>
</evidence>
<evidence type="ECO:0000313" key="5">
    <source>
        <dbReference type="Proteomes" id="UP000820818"/>
    </source>
</evidence>
<feature type="domain" description="Cadherin-like" evidence="3">
    <location>
        <begin position="269"/>
        <end position="360"/>
    </location>
</feature>
<dbReference type="AlphaFoldDB" id="A0AAD5KDF6"/>
<feature type="compositionally biased region" description="Polar residues" evidence="1">
    <location>
        <begin position="7"/>
        <end position="24"/>
    </location>
</feature>
<dbReference type="Pfam" id="PF17892">
    <property type="entry name" value="Cadherin_5"/>
    <property type="match status" value="1"/>
</dbReference>
<keyword evidence="5" id="KW-1185">Reference proteome</keyword>
<dbReference type="NCBIfam" id="NF012211">
    <property type="entry name" value="tand_rpt_95"/>
    <property type="match status" value="4"/>
</dbReference>
<evidence type="ECO:0000259" key="3">
    <source>
        <dbReference type="Pfam" id="PF17892"/>
    </source>
</evidence>
<dbReference type="Pfam" id="PF17803">
    <property type="entry name" value="Cadherin_4"/>
    <property type="match status" value="1"/>
</dbReference>
<dbReference type="Proteomes" id="UP000820818">
    <property type="component" value="Unassembled WGS sequence"/>
</dbReference>